<dbReference type="EMBL" id="JYJA01000038">
    <property type="protein sequence ID" value="KJL41026.1"/>
    <property type="molecule type" value="Genomic_DNA"/>
</dbReference>
<keyword evidence="4" id="KW-1185">Reference proteome</keyword>
<dbReference type="PATRIC" id="fig|69370.6.peg.2992"/>
<protein>
    <submittedName>
        <fullName evidence="3">Xylose isomerase-like TIM barrel</fullName>
    </submittedName>
</protein>
<dbReference type="InterPro" id="IPR036237">
    <property type="entry name" value="Xyl_isomerase-like_sf"/>
</dbReference>
<dbReference type="InterPro" id="IPR050312">
    <property type="entry name" value="IolE/XylAMocC-like"/>
</dbReference>
<dbReference type="Pfam" id="PF01261">
    <property type="entry name" value="AP_endonuc_2"/>
    <property type="match status" value="1"/>
</dbReference>
<keyword evidence="1" id="KW-0119">Carbohydrate metabolism</keyword>
<evidence type="ECO:0000259" key="2">
    <source>
        <dbReference type="Pfam" id="PF01261"/>
    </source>
</evidence>
<feature type="domain" description="Xylose isomerase-like TIM barrel" evidence="2">
    <location>
        <begin position="26"/>
        <end position="259"/>
    </location>
</feature>
<dbReference type="Gene3D" id="3.20.20.150">
    <property type="entry name" value="Divalent-metal-dependent TIM barrel enzymes"/>
    <property type="match status" value="1"/>
</dbReference>
<gene>
    <name evidence="3" type="ORF">RS82_02941</name>
</gene>
<accession>A0A0M2H8T2</accession>
<dbReference type="SUPFAM" id="SSF51658">
    <property type="entry name" value="Xylose isomerase-like"/>
    <property type="match status" value="1"/>
</dbReference>
<dbReference type="RefSeq" id="WP_052676859.1">
    <property type="nucleotide sequence ID" value="NZ_JYJA01000038.1"/>
</dbReference>
<dbReference type="AlphaFoldDB" id="A0A0M2H8T2"/>
<dbReference type="InterPro" id="IPR013022">
    <property type="entry name" value="Xyl_isomerase-like_TIM-brl"/>
</dbReference>
<proteinExistence type="predicted"/>
<evidence type="ECO:0000256" key="1">
    <source>
        <dbReference type="ARBA" id="ARBA00023277"/>
    </source>
</evidence>
<comment type="caution">
    <text evidence="3">The sequence shown here is derived from an EMBL/GenBank/DDBJ whole genome shotgun (WGS) entry which is preliminary data.</text>
</comment>
<reference evidence="3 4" key="1">
    <citation type="submission" date="2015-02" db="EMBL/GenBank/DDBJ databases">
        <title>Draft genome sequences of ten Microbacterium spp. with emphasis on heavy metal contaminated environments.</title>
        <authorList>
            <person name="Corretto E."/>
        </authorList>
    </citation>
    <scope>NUCLEOTIDE SEQUENCE [LARGE SCALE GENOMIC DNA]</scope>
    <source>
        <strain evidence="3 4">DSM 8608</strain>
    </source>
</reference>
<dbReference type="GO" id="GO:0016853">
    <property type="term" value="F:isomerase activity"/>
    <property type="evidence" value="ECO:0007669"/>
    <property type="project" value="UniProtKB-KW"/>
</dbReference>
<dbReference type="Proteomes" id="UP000034098">
    <property type="component" value="Unassembled WGS sequence"/>
</dbReference>
<keyword evidence="3" id="KW-0413">Isomerase</keyword>
<name>A0A0M2H8T2_MICTR</name>
<evidence type="ECO:0000313" key="4">
    <source>
        <dbReference type="Proteomes" id="UP000034098"/>
    </source>
</evidence>
<dbReference type="PANTHER" id="PTHR12110">
    <property type="entry name" value="HYDROXYPYRUVATE ISOMERASE"/>
    <property type="match status" value="1"/>
</dbReference>
<sequence length="356" mass="38564">MTRIGSDISLVRVGDLWGHGPALLDTLHAQGLEGVNIRTLTDLSPTLDRGELDAFRRRADELGMYVEMGVGKINPYMTAELPEVRALGDGDFIAGMERMFAACAEMGWSTLWTACAGVKEYAAPYDTDRARREAPWPDQLRAISSLVDKLLPALRHYDLVLGIETHEEITTRELLRIVEGADDPHVGICLDPANPIARGEDPRAAVERVAPHVVSTQLRDIRVHPSPEGNGLTRFLRPCGEGQLDWDEILGIILAANPALNLTIEGVGGWSGRSDVPIADPFWVGLHPELDDADLDALHALAASSARAAADGSGPSFSDLDVFLPDQRTTHDAFVARSASHLRSVLAERAASVPSR</sequence>
<organism evidence="3 4">
    <name type="scientific">Microbacterium trichothecenolyticum</name>
    <name type="common">Aureobacterium trichothecenolyticum</name>
    <dbReference type="NCBI Taxonomy" id="69370"/>
    <lineage>
        <taxon>Bacteria</taxon>
        <taxon>Bacillati</taxon>
        <taxon>Actinomycetota</taxon>
        <taxon>Actinomycetes</taxon>
        <taxon>Micrococcales</taxon>
        <taxon>Microbacteriaceae</taxon>
        <taxon>Microbacterium</taxon>
    </lineage>
</organism>
<dbReference type="PANTHER" id="PTHR12110:SF53">
    <property type="entry name" value="BLR5974 PROTEIN"/>
    <property type="match status" value="1"/>
</dbReference>
<evidence type="ECO:0000313" key="3">
    <source>
        <dbReference type="EMBL" id="KJL41026.1"/>
    </source>
</evidence>